<sequence>MGQKNCTTLSYGKECQNPGVLMSIPRRTEEDSDISARRVNPNFVDSNFHTSESTSMIKPTLSLLLLATAFSHLSHAEGLYGSVKIQSVQQDLGNSLLTSPRVSHRVVRPDSNKDVGGSVALGYGFKGNWRLEAEYSIKQDSEFKSHWAPFNANVNNMQVSSKRLMFNAYKDFPLNAYLSLYAMAGAGVANINSEGYQSNPSRRFANNSQNNFAYALGVGADLKLNQQITLGTGYRYVDMGDIETGYNTFANRINARDEQLKGKLREQNLYVEARMAF</sequence>
<feature type="domain" description="Outer membrane protein beta-barrel" evidence="2">
    <location>
        <begin position="63"/>
        <end position="244"/>
    </location>
</feature>
<accession>A0A6L5BL64</accession>
<dbReference type="Proteomes" id="UP000475265">
    <property type="component" value="Unassembled WGS sequence"/>
</dbReference>
<evidence type="ECO:0000313" key="3">
    <source>
        <dbReference type="EMBL" id="KAF2389451.1"/>
    </source>
</evidence>
<comment type="caution">
    <text evidence="3">The sequence shown here is derived from an EMBL/GenBank/DDBJ whole genome shotgun (WGS) entry which is preliminary data.</text>
</comment>
<dbReference type="AlphaFoldDB" id="A0A6L5BL64"/>
<dbReference type="InterPro" id="IPR011250">
    <property type="entry name" value="OMP/PagP_B-barrel"/>
</dbReference>
<evidence type="ECO:0000313" key="4">
    <source>
        <dbReference type="Proteomes" id="UP000475265"/>
    </source>
</evidence>
<evidence type="ECO:0000259" key="2">
    <source>
        <dbReference type="Pfam" id="PF13505"/>
    </source>
</evidence>
<dbReference type="Gene3D" id="2.40.160.20">
    <property type="match status" value="1"/>
</dbReference>
<gene>
    <name evidence="3" type="ORF">FX983_03890</name>
</gene>
<evidence type="ECO:0000256" key="1">
    <source>
        <dbReference type="ARBA" id="ARBA00022729"/>
    </source>
</evidence>
<proteinExistence type="predicted"/>
<organism evidence="3 4">
    <name type="scientific">Pseudomonas frederiksbergensis</name>
    <dbReference type="NCBI Taxonomy" id="104087"/>
    <lineage>
        <taxon>Bacteria</taxon>
        <taxon>Pseudomonadati</taxon>
        <taxon>Pseudomonadota</taxon>
        <taxon>Gammaproteobacteria</taxon>
        <taxon>Pseudomonadales</taxon>
        <taxon>Pseudomonadaceae</taxon>
        <taxon>Pseudomonas</taxon>
    </lineage>
</organism>
<name>A0A6L5BL64_9PSED</name>
<dbReference type="Pfam" id="PF13505">
    <property type="entry name" value="OMP_b-brl"/>
    <property type="match status" value="1"/>
</dbReference>
<reference evidence="3 4" key="1">
    <citation type="submission" date="2019-12" db="EMBL/GenBank/DDBJ databases">
        <title>Endophytic bacteria associated with Panax ginseng seedlings.</title>
        <authorList>
            <person name="Park J.M."/>
            <person name="Shin R."/>
            <person name="Jo S.H."/>
        </authorList>
    </citation>
    <scope>NUCLEOTIDE SEQUENCE [LARGE SCALE GENOMIC DNA]</scope>
    <source>
        <strain evidence="3 4">PgKB32</strain>
    </source>
</reference>
<dbReference type="EMBL" id="JAAAXX010000002">
    <property type="protein sequence ID" value="KAF2389451.1"/>
    <property type="molecule type" value="Genomic_DNA"/>
</dbReference>
<keyword evidence="1" id="KW-0732">Signal</keyword>
<protein>
    <submittedName>
        <fullName evidence="3">Outer membrane protein PagN</fullName>
    </submittedName>
</protein>
<dbReference type="SUPFAM" id="SSF56925">
    <property type="entry name" value="OMPA-like"/>
    <property type="match status" value="1"/>
</dbReference>
<dbReference type="InterPro" id="IPR027385">
    <property type="entry name" value="Beta-barrel_OMP"/>
</dbReference>